<feature type="domain" description="Pyosin/cloacin translocation" evidence="5">
    <location>
        <begin position="282"/>
        <end position="417"/>
    </location>
</feature>
<keyword evidence="1" id="KW-0929">Antimicrobial</keyword>
<dbReference type="InterPro" id="IPR016128">
    <property type="entry name" value="Pyosin/cloacin_T_dom"/>
</dbReference>
<accession>A0A0H3F996</accession>
<keyword evidence="3" id="KW-0078">Bacteriocin</keyword>
<dbReference type="GO" id="GO:0003723">
    <property type="term" value="F:RNA binding"/>
    <property type="evidence" value="ECO:0007669"/>
    <property type="project" value="InterPro"/>
</dbReference>
<dbReference type="SUPFAM" id="SSF63840">
    <property type="entry name" value="Ribonuclease domain of colicin E3"/>
    <property type="match status" value="1"/>
</dbReference>
<dbReference type="HOGENOM" id="CLU_032044_1_0_6"/>
<keyword evidence="2" id="KW-0044">Antibiotic</keyword>
<reference evidence="7 8" key="2">
    <citation type="journal article" date="2012" name="J. Bacteriol.">
        <title>Complete Genome Sequence of Rahnella sp. Strain Y9602, a Gammaproteobacterium Isolate from Metal- and Radionuclide-Contaminated Soil.</title>
        <authorList>
            <person name="Martinez R.J."/>
            <person name="Bruce D."/>
            <person name="Detter C."/>
            <person name="Goodwin L.A."/>
            <person name="Han J."/>
            <person name="Han C.S."/>
            <person name="Held B."/>
            <person name="Land M.L."/>
            <person name="Mikhailova N."/>
            <person name="Nolan M."/>
            <person name="Pennacchio L."/>
            <person name="Pitluck S."/>
            <person name="Tapia R."/>
            <person name="Woyke T."/>
            <person name="Sobecky P.A."/>
        </authorList>
    </citation>
    <scope>NUCLEOTIDE SEQUENCE [LARGE SCALE GENOMIC DNA]</scope>
    <source>
        <strain evidence="7 8">Y9602</strain>
    </source>
</reference>
<dbReference type="eggNOG" id="COG4104">
    <property type="taxonomic scope" value="Bacteria"/>
</dbReference>
<proteinExistence type="predicted"/>
<dbReference type="Pfam" id="PF09000">
    <property type="entry name" value="Cytotoxic"/>
    <property type="match status" value="1"/>
</dbReference>
<evidence type="ECO:0000313" key="7">
    <source>
        <dbReference type="EMBL" id="ADW72595.1"/>
    </source>
</evidence>
<evidence type="ECO:0000256" key="1">
    <source>
        <dbReference type="ARBA" id="ARBA00022529"/>
    </source>
</evidence>
<feature type="domain" description="Colicin E3-like ribonuclease" evidence="6">
    <location>
        <begin position="430"/>
        <end position="508"/>
    </location>
</feature>
<dbReference type="OrthoDB" id="6975388at2"/>
<dbReference type="GO" id="GO:0031640">
    <property type="term" value="P:killing of cells of another organism"/>
    <property type="evidence" value="ECO:0007669"/>
    <property type="project" value="UniProtKB-KW"/>
</dbReference>
<dbReference type="SUPFAM" id="SSF69369">
    <property type="entry name" value="Cloacin translocation domain"/>
    <property type="match status" value="1"/>
</dbReference>
<dbReference type="AlphaFoldDB" id="A0A0H3F996"/>
<dbReference type="GO" id="GO:0042742">
    <property type="term" value="P:defense response to bacterium"/>
    <property type="evidence" value="ECO:0007669"/>
    <property type="project" value="UniProtKB-KW"/>
</dbReference>
<dbReference type="Proteomes" id="UP000007257">
    <property type="component" value="Chromosome"/>
</dbReference>
<dbReference type="GO" id="GO:0016788">
    <property type="term" value="F:hydrolase activity, acting on ester bonds"/>
    <property type="evidence" value="ECO:0007669"/>
    <property type="project" value="InterPro"/>
</dbReference>
<dbReference type="Gene3D" id="3.10.380.10">
    <property type="entry name" value="Colicin E3-like ribonuclease domain"/>
    <property type="match status" value="1"/>
</dbReference>
<evidence type="ECO:0000259" key="5">
    <source>
        <dbReference type="Pfam" id="PF06958"/>
    </source>
</evidence>
<dbReference type="InterPro" id="IPR036302">
    <property type="entry name" value="Pyosin/cloacin_T_dom_sf"/>
</dbReference>
<dbReference type="InterPro" id="IPR009105">
    <property type="entry name" value="Colicin_E3_ribonuclease"/>
</dbReference>
<sequence>MGYRSNCYGRGQALHGDKTTTGAVCLTSLPNATEHGLGVIRIGDATTDCPKCGRRGKITSGEPHSTYDGLASAVDGSDVLCGCPPGTNRVIAPAGQWMGRGKSPAELAREKWEAERAAVLLVQAEKEAAEQARRSMPVFAKSAECGAGNTEARTCEEQHHNFGRLSYGVPTPVAGIKPEVEQHAQATKRKKPAGDKKPWYKKIFGAKADAPAQSGMPLVIPVATGGGAELIASGMSALRGVTSIRLGSLFVNPVTVGVIGTFYSNKLNAGEEDILSDSQLAALAGKSAPTRIRFQWVKDKYGRLIPVAYHTGADSGLDQVRVRAMRRNIFTGNYEFWADGAEKPTIIWTPDELEFKAPGNTGNRDEPYLPSTITVLPLPGAEEMGSTSTSLPIPDEQSFDDYILVNLPHGMPPIYIYLSNDHKYHVAPKGNPPLPAFPDAKKAVSKTLIKGGGKFRYRWKDSKKTIYEWDSQHGTVEVYDKSGRNHLGEFDPVTGKQTKPADPARKVEK</sequence>
<evidence type="ECO:0000256" key="3">
    <source>
        <dbReference type="ARBA" id="ARBA00023048"/>
    </source>
</evidence>
<dbReference type="EMBL" id="CP002505">
    <property type="protein sequence ID" value="ADW72595.1"/>
    <property type="molecule type" value="Genomic_DNA"/>
</dbReference>
<dbReference type="CDD" id="cd14744">
    <property type="entry name" value="PAAR_CT_2"/>
    <property type="match status" value="1"/>
</dbReference>
<evidence type="ECO:0000256" key="4">
    <source>
        <dbReference type="SAM" id="MobiDB-lite"/>
    </source>
</evidence>
<dbReference type="InterPro" id="IPR008727">
    <property type="entry name" value="PAAR_motif"/>
</dbReference>
<evidence type="ECO:0000256" key="2">
    <source>
        <dbReference type="ARBA" id="ARBA00023022"/>
    </source>
</evidence>
<dbReference type="KEGG" id="rah:Rahaq_0970"/>
<dbReference type="Pfam" id="PF05488">
    <property type="entry name" value="PAAR_motif"/>
    <property type="match status" value="1"/>
</dbReference>
<gene>
    <name evidence="7" type="ordered locus">Rahaq_0970</name>
</gene>
<dbReference type="GO" id="GO:0043022">
    <property type="term" value="F:ribosome binding"/>
    <property type="evidence" value="ECO:0007669"/>
    <property type="project" value="InterPro"/>
</dbReference>
<feature type="region of interest" description="Disordered" evidence="4">
    <location>
        <begin position="482"/>
        <end position="509"/>
    </location>
</feature>
<dbReference type="Pfam" id="PF06958">
    <property type="entry name" value="Pyocin_S"/>
    <property type="match status" value="1"/>
</dbReference>
<name>A0A0H3F996_RAHSY</name>
<organism evidence="7 8">
    <name type="scientific">Rahnella sp. (strain Y9602)</name>
    <dbReference type="NCBI Taxonomy" id="2703885"/>
    <lineage>
        <taxon>Bacteria</taxon>
        <taxon>Pseudomonadati</taxon>
        <taxon>Pseudomonadota</taxon>
        <taxon>Gammaproteobacteria</taxon>
        <taxon>Enterobacterales</taxon>
        <taxon>Yersiniaceae</taxon>
        <taxon>Rahnella</taxon>
    </lineage>
</organism>
<protein>
    <submittedName>
        <fullName evidence="7">Colicin E3 catalytic</fullName>
    </submittedName>
</protein>
<evidence type="ECO:0000313" key="8">
    <source>
        <dbReference type="Proteomes" id="UP000007257"/>
    </source>
</evidence>
<dbReference type="RefSeq" id="WP_013574300.1">
    <property type="nucleotide sequence ID" value="NC_015061.1"/>
</dbReference>
<dbReference type="InterPro" id="IPR036725">
    <property type="entry name" value="ColE3_ribonuclease_sf"/>
</dbReference>
<reference evidence="8" key="1">
    <citation type="submission" date="2011-01" db="EMBL/GenBank/DDBJ databases">
        <title>Complete sequence of chromosome of Rahnella sp. Y9602.</title>
        <authorList>
            <consortium name="US DOE Joint Genome Institute"/>
            <person name="Lucas S."/>
            <person name="Copeland A."/>
            <person name="Lapidus A."/>
            <person name="Cheng J.-F."/>
            <person name="Goodwin L."/>
            <person name="Pitluck S."/>
            <person name="Lu M."/>
            <person name="Detter J.C."/>
            <person name="Han C."/>
            <person name="Tapia R."/>
            <person name="Land M."/>
            <person name="Hauser L."/>
            <person name="Kyrpides N."/>
            <person name="Ivanova N."/>
            <person name="Ovchinnikova G."/>
            <person name="Pagani I."/>
            <person name="Sobecky P.A."/>
            <person name="Martinez R.J."/>
            <person name="Woyke T."/>
        </authorList>
    </citation>
    <scope>NUCLEOTIDE SEQUENCE [LARGE SCALE GENOMIC DNA]</scope>
    <source>
        <strain evidence="8">Y9602</strain>
    </source>
</reference>
<evidence type="ECO:0000259" key="6">
    <source>
        <dbReference type="Pfam" id="PF09000"/>
    </source>
</evidence>